<sequence>MSLGTCLLPRLLRVRPTIATRLLTTPTASIRALTTTRPNLAAYKSPEAAKARYRSGPFSWKAGLLFLISGGLLIQYFRLERTRLERKRIAEQTKGVGRPKVGGEFHLRDMFGKEVDQETYKGRYALVYFGFTHCPDICPEELDKMSEMLDLVQKQVGNVITPLFITCDPARDTPPVLREYLSEFHPKIIGLTGTYDQIKNVCKAYRVYFSTPSVIKPGQDYLVDHSIYFYLMDPDGDFVEALGRQHSPQAAAELITGHIKDWKKPMKDDIELYATVPAANVATTTREYATAK</sequence>
<feature type="binding site" evidence="9">
    <location>
        <position position="225"/>
    </location>
    <ligand>
        <name>Cu cation</name>
        <dbReference type="ChEBI" id="CHEBI:23378"/>
    </ligand>
</feature>
<evidence type="ECO:0000256" key="5">
    <source>
        <dbReference type="ARBA" id="ARBA00023008"/>
    </source>
</evidence>
<evidence type="ECO:0000256" key="2">
    <source>
        <dbReference type="ARBA" id="ARBA00010996"/>
    </source>
</evidence>
<dbReference type="CDD" id="cd02968">
    <property type="entry name" value="SCO"/>
    <property type="match status" value="1"/>
</dbReference>
<keyword evidence="4 8" id="KW-0999">Mitochondrion inner membrane</keyword>
<organism evidence="11 12">
    <name type="scientific">Terfezia boudieri ATCC MYA-4762</name>
    <dbReference type="NCBI Taxonomy" id="1051890"/>
    <lineage>
        <taxon>Eukaryota</taxon>
        <taxon>Fungi</taxon>
        <taxon>Dikarya</taxon>
        <taxon>Ascomycota</taxon>
        <taxon>Pezizomycotina</taxon>
        <taxon>Pezizomycetes</taxon>
        <taxon>Pezizales</taxon>
        <taxon>Pezizaceae</taxon>
        <taxon>Terfezia</taxon>
    </lineage>
</organism>
<name>A0A3N4LT50_9PEZI</name>
<dbReference type="GO" id="GO:0033617">
    <property type="term" value="P:mitochondrial respiratory chain complex IV assembly"/>
    <property type="evidence" value="ECO:0007669"/>
    <property type="project" value="TreeGrafter"/>
</dbReference>
<dbReference type="PANTHER" id="PTHR12151">
    <property type="entry name" value="ELECTRON TRANSPORT PROTIN SCO1/SENC FAMILY MEMBER"/>
    <property type="match status" value="1"/>
</dbReference>
<dbReference type="GO" id="GO:0006878">
    <property type="term" value="P:intracellular copper ion homeostasis"/>
    <property type="evidence" value="ECO:0007669"/>
    <property type="project" value="UniProtKB-UniRule"/>
</dbReference>
<feature type="binding site" evidence="9">
    <location>
        <position position="134"/>
    </location>
    <ligand>
        <name>Cu cation</name>
        <dbReference type="ChEBI" id="CHEBI:23378"/>
    </ligand>
</feature>
<dbReference type="PIRSF" id="PIRSF037736">
    <property type="entry name" value="SCO1"/>
    <property type="match status" value="1"/>
</dbReference>
<evidence type="ECO:0000313" key="12">
    <source>
        <dbReference type="Proteomes" id="UP000267821"/>
    </source>
</evidence>
<dbReference type="InterPro" id="IPR036249">
    <property type="entry name" value="Thioredoxin-like_sf"/>
</dbReference>
<keyword evidence="12" id="KW-1185">Reference proteome</keyword>
<dbReference type="GO" id="GO:0005743">
    <property type="term" value="C:mitochondrial inner membrane"/>
    <property type="evidence" value="ECO:0007669"/>
    <property type="project" value="UniProtKB-SubCell"/>
</dbReference>
<dbReference type="EMBL" id="ML121544">
    <property type="protein sequence ID" value="RPB23811.1"/>
    <property type="molecule type" value="Genomic_DNA"/>
</dbReference>
<keyword evidence="6 8" id="KW-0496">Mitochondrion</keyword>
<keyword evidence="3 9" id="KW-0479">Metal-binding</keyword>
<evidence type="ECO:0000256" key="8">
    <source>
        <dbReference type="PIRNR" id="PIRNR037736"/>
    </source>
</evidence>
<evidence type="ECO:0000256" key="10">
    <source>
        <dbReference type="PIRSR" id="PIRSR603782-2"/>
    </source>
</evidence>
<dbReference type="STRING" id="1051890.A0A3N4LT50"/>
<feature type="disulfide bond" description="Redox-active" evidence="10">
    <location>
        <begin position="134"/>
        <end position="138"/>
    </location>
</feature>
<proteinExistence type="inferred from homology"/>
<evidence type="ECO:0000256" key="4">
    <source>
        <dbReference type="ARBA" id="ARBA00022792"/>
    </source>
</evidence>
<dbReference type="FunCoup" id="A0A3N4LT50">
    <property type="interactions" value="657"/>
</dbReference>
<dbReference type="InterPro" id="IPR003782">
    <property type="entry name" value="SCO1/SenC"/>
</dbReference>
<dbReference type="InParanoid" id="A0A3N4LT50"/>
<evidence type="ECO:0000256" key="1">
    <source>
        <dbReference type="ARBA" id="ARBA00004273"/>
    </source>
</evidence>
<comment type="similarity">
    <text evidence="2 8">Belongs to the SCO1/2 family.</text>
</comment>
<reference evidence="11 12" key="1">
    <citation type="journal article" date="2018" name="Nat. Ecol. Evol.">
        <title>Pezizomycetes genomes reveal the molecular basis of ectomycorrhizal truffle lifestyle.</title>
        <authorList>
            <person name="Murat C."/>
            <person name="Payen T."/>
            <person name="Noel B."/>
            <person name="Kuo A."/>
            <person name="Morin E."/>
            <person name="Chen J."/>
            <person name="Kohler A."/>
            <person name="Krizsan K."/>
            <person name="Balestrini R."/>
            <person name="Da Silva C."/>
            <person name="Montanini B."/>
            <person name="Hainaut M."/>
            <person name="Levati E."/>
            <person name="Barry K.W."/>
            <person name="Belfiori B."/>
            <person name="Cichocki N."/>
            <person name="Clum A."/>
            <person name="Dockter R.B."/>
            <person name="Fauchery L."/>
            <person name="Guy J."/>
            <person name="Iotti M."/>
            <person name="Le Tacon F."/>
            <person name="Lindquist E.A."/>
            <person name="Lipzen A."/>
            <person name="Malagnac F."/>
            <person name="Mello A."/>
            <person name="Molinier V."/>
            <person name="Miyauchi S."/>
            <person name="Poulain J."/>
            <person name="Riccioni C."/>
            <person name="Rubini A."/>
            <person name="Sitrit Y."/>
            <person name="Splivallo R."/>
            <person name="Traeger S."/>
            <person name="Wang M."/>
            <person name="Zifcakova L."/>
            <person name="Wipf D."/>
            <person name="Zambonelli A."/>
            <person name="Paolocci F."/>
            <person name="Nowrousian M."/>
            <person name="Ottonello S."/>
            <person name="Baldrian P."/>
            <person name="Spatafora J.W."/>
            <person name="Henrissat B."/>
            <person name="Nagy L.G."/>
            <person name="Aury J.M."/>
            <person name="Wincker P."/>
            <person name="Grigoriev I.V."/>
            <person name="Bonfante P."/>
            <person name="Martin F.M."/>
        </authorList>
    </citation>
    <scope>NUCLEOTIDE SEQUENCE [LARGE SCALE GENOMIC DNA]</scope>
    <source>
        <strain evidence="11 12">ATCC MYA-4762</strain>
    </source>
</reference>
<dbReference type="Pfam" id="PF02630">
    <property type="entry name" value="SCO1-SenC"/>
    <property type="match status" value="1"/>
</dbReference>
<dbReference type="OrthoDB" id="270009at2759"/>
<evidence type="ECO:0000256" key="9">
    <source>
        <dbReference type="PIRSR" id="PIRSR037736-1"/>
    </source>
</evidence>
<dbReference type="SUPFAM" id="SSF52833">
    <property type="entry name" value="Thioredoxin-like"/>
    <property type="match status" value="1"/>
</dbReference>
<dbReference type="GO" id="GO:0045454">
    <property type="term" value="P:cell redox homeostasis"/>
    <property type="evidence" value="ECO:0007669"/>
    <property type="project" value="UniProtKB-ARBA"/>
</dbReference>
<accession>A0A3N4LT50</accession>
<keyword evidence="5 9" id="KW-0186">Copper</keyword>
<evidence type="ECO:0000313" key="11">
    <source>
        <dbReference type="EMBL" id="RPB23811.1"/>
    </source>
</evidence>
<dbReference type="InterPro" id="IPR017276">
    <property type="entry name" value="Synth_of_cyt-c-oxidase_Sco1/2"/>
</dbReference>
<dbReference type="GO" id="GO:0005507">
    <property type="term" value="F:copper ion binding"/>
    <property type="evidence" value="ECO:0007669"/>
    <property type="project" value="InterPro"/>
</dbReference>
<comment type="subcellular location">
    <subcellularLocation>
        <location evidence="1 8">Mitochondrion inner membrane</location>
    </subcellularLocation>
</comment>
<evidence type="ECO:0000256" key="6">
    <source>
        <dbReference type="ARBA" id="ARBA00023128"/>
    </source>
</evidence>
<evidence type="ECO:0000256" key="7">
    <source>
        <dbReference type="ARBA" id="ARBA00023136"/>
    </source>
</evidence>
<dbReference type="Gene3D" id="3.40.30.10">
    <property type="entry name" value="Glutaredoxin"/>
    <property type="match status" value="1"/>
</dbReference>
<evidence type="ECO:0000256" key="3">
    <source>
        <dbReference type="ARBA" id="ARBA00022723"/>
    </source>
</evidence>
<protein>
    <submittedName>
        <fullName evidence="11">Copper-binding protein of the mitochondrial inner membrane</fullName>
    </submittedName>
</protein>
<gene>
    <name evidence="11" type="ORF">L211DRAFT_785964</name>
</gene>
<keyword evidence="7" id="KW-0472">Membrane</keyword>
<dbReference type="PANTHER" id="PTHR12151:SF5">
    <property type="entry name" value="AT19154P"/>
    <property type="match status" value="1"/>
</dbReference>
<dbReference type="GO" id="GO:0016531">
    <property type="term" value="F:copper chaperone activity"/>
    <property type="evidence" value="ECO:0007669"/>
    <property type="project" value="InterPro"/>
</dbReference>
<dbReference type="Proteomes" id="UP000267821">
    <property type="component" value="Unassembled WGS sequence"/>
</dbReference>
<keyword evidence="10" id="KW-1015">Disulfide bond</keyword>
<dbReference type="FunFam" id="3.40.30.10:FF:000013">
    <property type="entry name" value="Blast:Protein SCO1 homolog, mitochondrial"/>
    <property type="match status" value="1"/>
</dbReference>
<dbReference type="AlphaFoldDB" id="A0A3N4LT50"/>
<feature type="binding site" evidence="9">
    <location>
        <position position="138"/>
    </location>
    <ligand>
        <name>Cu cation</name>
        <dbReference type="ChEBI" id="CHEBI:23378"/>
    </ligand>
</feature>